<dbReference type="InterPro" id="IPR050707">
    <property type="entry name" value="HTH_MetabolicPath_Reg"/>
</dbReference>
<evidence type="ECO:0000259" key="4">
    <source>
        <dbReference type="PROSITE" id="PS51077"/>
    </source>
</evidence>
<dbReference type="InterPro" id="IPR005471">
    <property type="entry name" value="Tscrpt_reg_IclR_N"/>
</dbReference>
<protein>
    <submittedName>
        <fullName evidence="6">Helix-turn-helix domain-containing protein</fullName>
    </submittedName>
</protein>
<dbReference type="GO" id="GO:0003700">
    <property type="term" value="F:DNA-binding transcription factor activity"/>
    <property type="evidence" value="ECO:0007669"/>
    <property type="project" value="TreeGrafter"/>
</dbReference>
<evidence type="ECO:0000256" key="1">
    <source>
        <dbReference type="ARBA" id="ARBA00023015"/>
    </source>
</evidence>
<evidence type="ECO:0000256" key="2">
    <source>
        <dbReference type="ARBA" id="ARBA00023125"/>
    </source>
</evidence>
<dbReference type="RefSeq" id="WP_187599369.1">
    <property type="nucleotide sequence ID" value="NZ_CP060714.1"/>
</dbReference>
<dbReference type="SUPFAM" id="SSF46785">
    <property type="entry name" value="Winged helix' DNA-binding domain"/>
    <property type="match status" value="1"/>
</dbReference>
<feature type="domain" description="HTH iclR-type" evidence="4">
    <location>
        <begin position="20"/>
        <end position="81"/>
    </location>
</feature>
<feature type="domain" description="IclR-ED" evidence="5">
    <location>
        <begin position="82"/>
        <end position="239"/>
    </location>
</feature>
<keyword evidence="2" id="KW-0238">DNA-binding</keyword>
<dbReference type="KEGG" id="drg:H9K76_07965"/>
<dbReference type="GO" id="GO:0045892">
    <property type="term" value="P:negative regulation of DNA-templated transcription"/>
    <property type="evidence" value="ECO:0007669"/>
    <property type="project" value="TreeGrafter"/>
</dbReference>
<dbReference type="InterPro" id="IPR036388">
    <property type="entry name" value="WH-like_DNA-bd_sf"/>
</dbReference>
<gene>
    <name evidence="6" type="ORF">H9K76_07965</name>
</gene>
<accession>A0A7G9RT13</accession>
<organism evidence="6 7">
    <name type="scientific">Diaphorobacter ruginosibacter</name>
    <dbReference type="NCBI Taxonomy" id="1715720"/>
    <lineage>
        <taxon>Bacteria</taxon>
        <taxon>Pseudomonadati</taxon>
        <taxon>Pseudomonadota</taxon>
        <taxon>Betaproteobacteria</taxon>
        <taxon>Burkholderiales</taxon>
        <taxon>Comamonadaceae</taxon>
        <taxon>Diaphorobacter</taxon>
    </lineage>
</organism>
<proteinExistence type="predicted"/>
<keyword evidence="7" id="KW-1185">Reference proteome</keyword>
<dbReference type="InterPro" id="IPR036390">
    <property type="entry name" value="WH_DNA-bd_sf"/>
</dbReference>
<evidence type="ECO:0000313" key="6">
    <source>
        <dbReference type="EMBL" id="QNN58738.1"/>
    </source>
</evidence>
<keyword evidence="3" id="KW-0804">Transcription</keyword>
<dbReference type="PROSITE" id="PS51078">
    <property type="entry name" value="ICLR_ED"/>
    <property type="match status" value="1"/>
</dbReference>
<evidence type="ECO:0000313" key="7">
    <source>
        <dbReference type="Proteomes" id="UP000515811"/>
    </source>
</evidence>
<evidence type="ECO:0000259" key="5">
    <source>
        <dbReference type="PROSITE" id="PS51078"/>
    </source>
</evidence>
<keyword evidence="1" id="KW-0805">Transcription regulation</keyword>
<dbReference type="SMART" id="SM00346">
    <property type="entry name" value="HTH_ICLR"/>
    <property type="match status" value="1"/>
</dbReference>
<dbReference type="InterPro" id="IPR014757">
    <property type="entry name" value="Tscrpt_reg_IclR_C"/>
</dbReference>
<dbReference type="Gene3D" id="1.10.10.10">
    <property type="entry name" value="Winged helix-like DNA-binding domain superfamily/Winged helix DNA-binding domain"/>
    <property type="match status" value="1"/>
</dbReference>
<dbReference type="AlphaFoldDB" id="A0A7G9RT13"/>
<reference evidence="6 7" key="1">
    <citation type="submission" date="2020-08" db="EMBL/GenBank/DDBJ databases">
        <title>Genome sequence of Diaphorobacter ruginosibacter DSM 27467T.</title>
        <authorList>
            <person name="Hyun D.-W."/>
            <person name="Bae J.-W."/>
        </authorList>
    </citation>
    <scope>NUCLEOTIDE SEQUENCE [LARGE SCALE GENOMIC DNA]</scope>
    <source>
        <strain evidence="6 7">DSM 27467</strain>
    </source>
</reference>
<dbReference type="SUPFAM" id="SSF55781">
    <property type="entry name" value="GAF domain-like"/>
    <property type="match status" value="1"/>
</dbReference>
<dbReference type="InterPro" id="IPR029016">
    <property type="entry name" value="GAF-like_dom_sf"/>
</dbReference>
<dbReference type="Proteomes" id="UP000515811">
    <property type="component" value="Chromosome"/>
</dbReference>
<dbReference type="PROSITE" id="PS51077">
    <property type="entry name" value="HTH_ICLR"/>
    <property type="match status" value="1"/>
</dbReference>
<name>A0A7G9RT13_9BURK</name>
<dbReference type="PANTHER" id="PTHR30136:SF39">
    <property type="entry name" value="TRANSCRIPTIONAL REGULATORY PROTEIN"/>
    <property type="match status" value="1"/>
</dbReference>
<dbReference type="Gene3D" id="3.30.450.40">
    <property type="match status" value="2"/>
</dbReference>
<evidence type="ECO:0000256" key="3">
    <source>
        <dbReference type="ARBA" id="ARBA00023163"/>
    </source>
</evidence>
<dbReference type="Pfam" id="PF09339">
    <property type="entry name" value="HTH_IclR"/>
    <property type="match status" value="1"/>
</dbReference>
<dbReference type="PANTHER" id="PTHR30136">
    <property type="entry name" value="HELIX-TURN-HELIX TRANSCRIPTIONAL REGULATOR, ICLR FAMILY"/>
    <property type="match status" value="1"/>
</dbReference>
<sequence>MSQAEITDLSEPPFGDGGGVAAVDRALVIAGVLARTATPMTLSELSQATGFYKSTLLRLLTSLERSNLVTRRTDRRYALGSLAFLFGRAFDASNGLRENLVPILQWLVEHGTESPSFHILHGADSRLCLFRQDSGHSTLDRVRVGDVLPLRRGAAGKVLQAYAFDTPSFTPQSQFVFTSFGERDPLCGAVAAPVFGPNNMLLGALSLSGPLERFSPAAVDRMSALLLTACERATEAMGGTWPRP</sequence>
<dbReference type="EMBL" id="CP060714">
    <property type="protein sequence ID" value="QNN58738.1"/>
    <property type="molecule type" value="Genomic_DNA"/>
</dbReference>
<dbReference type="GO" id="GO:0003677">
    <property type="term" value="F:DNA binding"/>
    <property type="evidence" value="ECO:0007669"/>
    <property type="project" value="UniProtKB-KW"/>
</dbReference>